<dbReference type="InterPro" id="IPR007879">
    <property type="entry name" value="Baculo_p33"/>
</dbReference>
<evidence type="ECO:0000313" key="2">
    <source>
        <dbReference type="Proteomes" id="UP000500845"/>
    </source>
</evidence>
<accession>A0A346RNU0</accession>
<dbReference type="GeneID" id="65102190"/>
<dbReference type="Pfam" id="PF05214">
    <property type="entry name" value="Baculo_p33"/>
    <property type="match status" value="1"/>
</dbReference>
<dbReference type="Proteomes" id="UP000500845">
    <property type="component" value="Segment"/>
</dbReference>
<proteinExistence type="predicted"/>
<evidence type="ECO:0000313" key="1">
    <source>
        <dbReference type="EMBL" id="AXS67737.1"/>
    </source>
</evidence>
<sequence length="252" mass="30162">MIPPSLLLSRYRNSFLLHLFRHLDRIRTSKSKQLTKILCTELTYLYELACIITYKDIQKYEIDEIKKWVLSLDAAFDLEHMKVIFQEKMVELNLRAFQPNDYTYTFTSIWDFIHFLSLLVDDMVNNRDKLKHDQIINHIRQIKAIYYNLFFVLNCPMCRDHYLSVKGFMIVALERIEIAMHKEKFGNKILLINDIVPANVTKNILMKYGTLYSSMAFHNHINDYRFVQRNISPPANLEKMDWEHYKSLLNIV</sequence>
<organism evidence="1 2">
    <name type="scientific">Cryptophlebia peltastica nucleopolyhedrovirus</name>
    <dbReference type="NCBI Taxonomy" id="2304025"/>
    <lineage>
        <taxon>Viruses</taxon>
        <taxon>Viruses incertae sedis</taxon>
        <taxon>Naldaviricetes</taxon>
        <taxon>Lefavirales</taxon>
        <taxon>Baculoviridae</taxon>
        <taxon>Alphabaculovirus</taxon>
        <taxon>Alphabaculovirus crypeltasticae</taxon>
    </lineage>
</organism>
<dbReference type="EMBL" id="MH394321">
    <property type="protein sequence ID" value="AXS67737.1"/>
    <property type="molecule type" value="Genomic_DNA"/>
</dbReference>
<dbReference type="RefSeq" id="YP_010086945.1">
    <property type="nucleotide sequence ID" value="NC_055500.1"/>
</dbReference>
<name>A0A346RNU0_9ABAC</name>
<reference evidence="1 2" key="1">
    <citation type="journal article" date="2018" name="J. Invertebr. Pathol.">
        <title>Morphological, genetic and biological characterisation of a novel alphabaculovirus isolated from Cryptophlebia peltastica (Lepidoptera: Tortricidae).</title>
        <authorList>
            <person name="Marsberg T."/>
            <person name="Jukes M.D."/>
            <person name="Krejmer-Rabalska M."/>
            <person name="Rabalski L."/>
            <person name="Knox C.M."/>
            <person name="Moore S.D."/>
            <person name="Hill M.P."/>
            <person name="Szewczyk B."/>
        </authorList>
    </citation>
    <scope>NUCLEOTIDE SEQUENCE [LARGE SCALE GENOMIC DNA]</scope>
    <source>
        <strain evidence="1">SA</strain>
    </source>
</reference>
<keyword evidence="2" id="KW-1185">Reference proteome</keyword>
<protein>
    <submittedName>
        <fullName evidence="1">p33</fullName>
    </submittedName>
</protein>
<dbReference type="KEGG" id="vg:65102190"/>